<sequence>MVGLLVLLNQLICKFNTSVHDILDEVFPAIAGRILSVIPRDVFPSGPGTNTEEIRELQELQQTFYTFLHVMATHDLSSIFLSPKSRGCLHPIMQLLLFTSCKHKDILVRKFVLFGEIVSAQKVMHEKFGDDFLVHFVSKGLSAAHCPQDLAEQYCRKLQVA</sequence>
<name>W9SMS6_9ROSA</name>
<dbReference type="GO" id="GO:0071528">
    <property type="term" value="P:tRNA re-export from nucleus"/>
    <property type="evidence" value="ECO:0007669"/>
    <property type="project" value="UniProtKB-UniRule"/>
</dbReference>
<keyword evidence="1" id="KW-0820">tRNA-binding</keyword>
<evidence type="ECO:0000313" key="3">
    <source>
        <dbReference type="EMBL" id="EXC57925.1"/>
    </source>
</evidence>
<accession>W9SMS6</accession>
<keyword evidence="1" id="KW-0813">Transport</keyword>
<dbReference type="GO" id="GO:0000049">
    <property type="term" value="F:tRNA binding"/>
    <property type="evidence" value="ECO:0007669"/>
    <property type="project" value="UniProtKB-UniRule"/>
</dbReference>
<reference evidence="4" key="1">
    <citation type="submission" date="2013-01" db="EMBL/GenBank/DDBJ databases">
        <title>Draft Genome Sequence of a Mulberry Tree, Morus notabilis C.K. Schneid.</title>
        <authorList>
            <person name="He N."/>
            <person name="Zhao S."/>
        </authorList>
    </citation>
    <scope>NUCLEOTIDE SEQUENCE</scope>
</reference>
<comment type="similarity">
    <text evidence="1">Belongs to the exportin family.</text>
</comment>
<dbReference type="InterPro" id="IPR045546">
    <property type="entry name" value="Exportin-T_C"/>
</dbReference>
<comment type="function">
    <text evidence="1">tRNA nucleus export receptor which facilitates tRNA translocation across the nuclear pore complex.</text>
</comment>
<evidence type="ECO:0000259" key="2">
    <source>
        <dbReference type="Pfam" id="PF19282"/>
    </source>
</evidence>
<dbReference type="eggNOG" id="KOG2021">
    <property type="taxonomic scope" value="Eukaryota"/>
</dbReference>
<keyword evidence="1" id="KW-0539">Nucleus</keyword>
<dbReference type="GO" id="GO:0005737">
    <property type="term" value="C:cytoplasm"/>
    <property type="evidence" value="ECO:0007669"/>
    <property type="project" value="UniProtKB-SubCell"/>
</dbReference>
<dbReference type="InterPro" id="IPR040017">
    <property type="entry name" value="XPOT"/>
</dbReference>
<dbReference type="Proteomes" id="UP000030645">
    <property type="component" value="Unassembled WGS sequence"/>
</dbReference>
<dbReference type="GO" id="GO:0016363">
    <property type="term" value="C:nuclear matrix"/>
    <property type="evidence" value="ECO:0007669"/>
    <property type="project" value="TreeGrafter"/>
</dbReference>
<dbReference type="EMBL" id="KE626548">
    <property type="protein sequence ID" value="EXC57925.1"/>
    <property type="molecule type" value="Genomic_DNA"/>
</dbReference>
<dbReference type="GO" id="GO:0031267">
    <property type="term" value="F:small GTPase binding"/>
    <property type="evidence" value="ECO:0007669"/>
    <property type="project" value="InterPro"/>
</dbReference>
<dbReference type="Pfam" id="PF19282">
    <property type="entry name" value="Exportin-T"/>
    <property type="match status" value="1"/>
</dbReference>
<evidence type="ECO:0000313" key="4">
    <source>
        <dbReference type="Proteomes" id="UP000030645"/>
    </source>
</evidence>
<dbReference type="PANTHER" id="PTHR15952">
    <property type="entry name" value="EXPORTIN-T/LOS1"/>
    <property type="match status" value="1"/>
</dbReference>
<dbReference type="GO" id="GO:0005643">
    <property type="term" value="C:nuclear pore"/>
    <property type="evidence" value="ECO:0007669"/>
    <property type="project" value="TreeGrafter"/>
</dbReference>
<keyword evidence="1" id="KW-0963">Cytoplasm</keyword>
<keyword evidence="1" id="KW-0694">RNA-binding</keyword>
<dbReference type="STRING" id="981085.W9SMS6"/>
<protein>
    <recommendedName>
        <fullName evidence="1">Exportin-T</fullName>
    </recommendedName>
    <alternativeName>
        <fullName evidence="1">Exportin(tRNA)</fullName>
    </alternativeName>
    <alternativeName>
        <fullName evidence="1">tRNA exportin</fullName>
    </alternativeName>
</protein>
<organism evidence="3 4">
    <name type="scientific">Morus notabilis</name>
    <dbReference type="NCBI Taxonomy" id="981085"/>
    <lineage>
        <taxon>Eukaryota</taxon>
        <taxon>Viridiplantae</taxon>
        <taxon>Streptophyta</taxon>
        <taxon>Embryophyta</taxon>
        <taxon>Tracheophyta</taxon>
        <taxon>Spermatophyta</taxon>
        <taxon>Magnoliopsida</taxon>
        <taxon>eudicotyledons</taxon>
        <taxon>Gunneridae</taxon>
        <taxon>Pentapetalae</taxon>
        <taxon>rosids</taxon>
        <taxon>fabids</taxon>
        <taxon>Rosales</taxon>
        <taxon>Moraceae</taxon>
        <taxon>Moreae</taxon>
        <taxon>Morus</taxon>
    </lineage>
</organism>
<dbReference type="InterPro" id="IPR011989">
    <property type="entry name" value="ARM-like"/>
</dbReference>
<evidence type="ECO:0000256" key="1">
    <source>
        <dbReference type="RuleBase" id="RU366037"/>
    </source>
</evidence>
<dbReference type="Gene3D" id="1.25.10.10">
    <property type="entry name" value="Leucine-rich Repeat Variant"/>
    <property type="match status" value="1"/>
</dbReference>
<feature type="domain" description="Exportin-T C-terminal" evidence="2">
    <location>
        <begin position="1"/>
        <end position="110"/>
    </location>
</feature>
<proteinExistence type="inferred from homology"/>
<dbReference type="AlphaFoldDB" id="W9SMS6"/>
<keyword evidence="4" id="KW-1185">Reference proteome</keyword>
<comment type="subcellular location">
    <subcellularLocation>
        <location evidence="1">Nucleus</location>
    </subcellularLocation>
    <subcellularLocation>
        <location evidence="1">Cytoplasm</location>
    </subcellularLocation>
    <text evidence="1">Shuttles between the nucleus and the cytoplasm.</text>
</comment>
<gene>
    <name evidence="3" type="ORF">L484_000320</name>
</gene>
<dbReference type="PANTHER" id="PTHR15952:SF11">
    <property type="entry name" value="EXPORTIN-T"/>
    <property type="match status" value="1"/>
</dbReference>